<evidence type="ECO:0000256" key="1">
    <source>
        <dbReference type="ARBA" id="ARBA00022490"/>
    </source>
</evidence>
<feature type="binding site" evidence="8">
    <location>
        <position position="945"/>
    </location>
    <ligand>
        <name>substrate</name>
    </ligand>
</feature>
<feature type="active site" description="Proton acceptor" evidence="8">
    <location>
        <position position="499"/>
    </location>
</feature>
<dbReference type="GO" id="GO:0005524">
    <property type="term" value="F:ATP binding"/>
    <property type="evidence" value="ECO:0007669"/>
    <property type="project" value="UniProtKB-UniRule"/>
</dbReference>
<sequence length="1151" mass="118235">MSEQRPHASGRARRDEDEPSMEWLGELKSDADDPELQPVNPAVTQGFKAILEEDQQPPALPGADDPASEPAPGPFTGPIPVLNVEEPAPGPAASQGGPDQDFARALEEERSSGDPTSTVVDPSLTAPDLSAFAAPPPARGTGTGPQPVVGSGTGPQPAVGHGTGQQPVVGHGTGQQPVVGHGTGQQPAVGTGTGPQPAVGSGTGPQPAVRPGTGPQPLIDLNSGPLSQGPGTGPLPPVGPGTGPLPQVGPGTGPQPAVGTGTGPQPVIGRGTGPQPTVRPGTGPLPAIGQGTGPQPPAGLGTGPLPAVRPGTGPIPRVGPGTGPLPRVSPGTGPLPAVGSGTGPQPAVGRGTGPQPSTGHGTGPQPAVGRSTGPQPAIGRGTGPQPALEAPAHYDQGTDTVAVAAASPERPQPYAELGMNDEEYQRVRNILGRRPTSAELAIYSVMWSEHCSYKSSKVHLRQFGDKAPKTDKLLVGMGENAGVVDIGQGWAVTFKVESHNHPSYVEPYQGAATGVGGIVRDIMSMGARPIAVMDSLRFGPADAADTQRVLPGVVAGVGGYGNSLGLPNIGGETVFDACYEQNPLVNALCVGVMKHEDIKRAVAPGPGNQVILFGALTGPDGIGGASVLASATFDEESHQKRPSVQVGDPFMEKLLIECCLELFREDLVVGIQDLGAAGVSCATTELAAAGTGGMHVDLDTVPLRDETLRPEEILMSESQERMMAVVEPAKVERFMEICARWEIPATVIGTVTDTRRLVMTWRGETIVDIPPVTAADEGPVYNRPLAPPHDLGAMQSDTPGRLTRPSNGDELRRTVLWLAGSPNLAGKTWVTSQYDRYVLGNTVLAMPENAGVVRIDDESGLGIALSLDGNGRYTRLDPYAGAQLALSEAFRNVAATGARPLAVTNCLNFGSPEDPGVMWQFAQAVTGLADGCQYLGIPVTGGNVSFYNQTGDTPINPTPVIGVLGVHDDVRRRVNMSLTTDGATIALLGETREEFGGSEWAHVVYGHLGGLPPLVDLKAEAALASVMVAAVRDGLVNAVHDLSDGGLSQTLVESCLRGGLGARITLHGDPFVALFSESVARAMVVVRPGAESRLAALCESAGVPVSQIGVAGGDALHVTGRGPEGDQQELFSIGLSELREAHERMLPTYTD</sequence>
<feature type="binding site" evidence="8">
    <location>
        <begin position="498"/>
        <end position="501"/>
    </location>
    <ligand>
        <name>substrate</name>
    </ligand>
</feature>
<name>A0A7X0L1Z5_9ACTN</name>
<dbReference type="Pfam" id="PF18072">
    <property type="entry name" value="FGAR-AT_linker"/>
    <property type="match status" value="1"/>
</dbReference>
<feature type="domain" description="PurM-like C-terminal" evidence="11">
    <location>
        <begin position="606"/>
        <end position="761"/>
    </location>
</feature>
<keyword evidence="2 8" id="KW-0436">Ligase</keyword>
<gene>
    <name evidence="8" type="primary">purL</name>
    <name evidence="13" type="ORF">BKA00_006022</name>
</gene>
<evidence type="ECO:0000256" key="8">
    <source>
        <dbReference type="HAMAP-Rule" id="MF_00420"/>
    </source>
</evidence>
<dbReference type="GO" id="GO:0006189">
    <property type="term" value="P:'de novo' IMP biosynthetic process"/>
    <property type="evidence" value="ECO:0007669"/>
    <property type="project" value="UniProtKB-UniRule"/>
</dbReference>
<evidence type="ECO:0000259" key="11">
    <source>
        <dbReference type="Pfam" id="PF02769"/>
    </source>
</evidence>
<comment type="caution">
    <text evidence="8">Lacks conserved residue(s) required for the propagation of feature annotation.</text>
</comment>
<dbReference type="InterPro" id="IPR016188">
    <property type="entry name" value="PurM-like_N"/>
</dbReference>
<feature type="binding site" evidence="8">
    <location>
        <begin position="717"/>
        <end position="719"/>
    </location>
    <ligand>
        <name>substrate</name>
    </ligand>
</feature>
<keyword evidence="6 8" id="KW-0067">ATP-binding</keyword>
<dbReference type="Gene3D" id="3.30.1330.10">
    <property type="entry name" value="PurM-like, N-terminal domain"/>
    <property type="match status" value="2"/>
</dbReference>
<evidence type="ECO:0000259" key="12">
    <source>
        <dbReference type="Pfam" id="PF18072"/>
    </source>
</evidence>
<dbReference type="AlphaFoldDB" id="A0A7X0L1Z5"/>
<feature type="binding site" evidence="8">
    <location>
        <position position="520"/>
    </location>
    <ligand>
        <name>substrate</name>
    </ligand>
</feature>
<dbReference type="EC" id="6.3.5.3" evidence="8"/>
<dbReference type="InterPro" id="IPR036921">
    <property type="entry name" value="PurM-like_N_sf"/>
</dbReference>
<comment type="subcellular location">
    <subcellularLocation>
        <location evidence="8">Cytoplasm</location>
    </subcellularLocation>
</comment>
<feature type="binding site" evidence="8">
    <location>
        <position position="943"/>
    </location>
    <ligand>
        <name>Mg(2+)</name>
        <dbReference type="ChEBI" id="CHEBI:18420"/>
        <label>1</label>
    </ligand>
</feature>
<dbReference type="HAMAP" id="MF_00420">
    <property type="entry name" value="PurL_2"/>
    <property type="match status" value="1"/>
</dbReference>
<feature type="active site" evidence="8">
    <location>
        <position position="450"/>
    </location>
</feature>
<dbReference type="EMBL" id="JACHMQ010000001">
    <property type="protein sequence ID" value="MBB6399108.1"/>
    <property type="molecule type" value="Genomic_DNA"/>
</dbReference>
<dbReference type="CDD" id="cd02203">
    <property type="entry name" value="PurL_repeat1"/>
    <property type="match status" value="1"/>
</dbReference>
<comment type="similarity">
    <text evidence="8">Belongs to the FGAMS family.</text>
</comment>
<feature type="binding site" evidence="8">
    <location>
        <position position="673"/>
    </location>
    <ligand>
        <name>Mg(2+)</name>
        <dbReference type="ChEBI" id="CHEBI:18420"/>
        <label>2</label>
    </ligand>
</feature>
<evidence type="ECO:0000256" key="5">
    <source>
        <dbReference type="ARBA" id="ARBA00022755"/>
    </source>
</evidence>
<dbReference type="GO" id="GO:0005737">
    <property type="term" value="C:cytoplasm"/>
    <property type="evidence" value="ECO:0007669"/>
    <property type="project" value="UniProtKB-SubCell"/>
</dbReference>
<feature type="binding site" evidence="8">
    <location>
        <position position="495"/>
    </location>
    <ligand>
        <name>ATP</name>
        <dbReference type="ChEBI" id="CHEBI:30616"/>
    </ligand>
</feature>
<dbReference type="SUPFAM" id="SSF56042">
    <property type="entry name" value="PurM C-terminal domain-like"/>
    <property type="match status" value="2"/>
</dbReference>
<evidence type="ECO:0000313" key="13">
    <source>
        <dbReference type="EMBL" id="MBB6399108.1"/>
    </source>
</evidence>
<dbReference type="CDD" id="cd02204">
    <property type="entry name" value="PurL_repeat2"/>
    <property type="match status" value="1"/>
</dbReference>
<evidence type="ECO:0000313" key="14">
    <source>
        <dbReference type="Proteomes" id="UP000546324"/>
    </source>
</evidence>
<keyword evidence="4 8" id="KW-0547">Nucleotide-binding</keyword>
<feature type="binding site" evidence="8">
    <location>
        <position position="497"/>
    </location>
    <ligand>
        <name>Mg(2+)</name>
        <dbReference type="ChEBI" id="CHEBI:18420"/>
        <label>1</label>
    </ligand>
</feature>
<feature type="domain" description="Phosphoribosylformylglycinamidine synthase linker" evidence="12">
    <location>
        <begin position="412"/>
        <end position="454"/>
    </location>
</feature>
<dbReference type="Gene3D" id="3.90.650.10">
    <property type="entry name" value="PurM-like C-terminal domain"/>
    <property type="match status" value="2"/>
</dbReference>
<keyword evidence="7 8" id="KW-0460">Magnesium</keyword>
<dbReference type="InterPro" id="IPR036676">
    <property type="entry name" value="PurM-like_C_sf"/>
</dbReference>
<feature type="compositionally biased region" description="Low complexity" evidence="9">
    <location>
        <begin position="244"/>
        <end position="267"/>
    </location>
</feature>
<dbReference type="GO" id="GO:0000287">
    <property type="term" value="F:magnesium ion binding"/>
    <property type="evidence" value="ECO:0007669"/>
    <property type="project" value="UniProtKB-UniRule"/>
</dbReference>
<comment type="subunit">
    <text evidence="8">Monomer. Part of the FGAM synthase complex composed of 1 PurL, 1 PurQ and 2 PurS subunits.</text>
</comment>
<dbReference type="PANTHER" id="PTHR43555">
    <property type="entry name" value="PHOSPHORIBOSYLFORMYLGLYCINAMIDINE SYNTHASE SUBUNIT PURL"/>
    <property type="match status" value="1"/>
</dbReference>
<proteinExistence type="inferred from homology"/>
<feature type="binding site" evidence="8">
    <location>
        <position position="905"/>
    </location>
    <ligand>
        <name>ATP</name>
        <dbReference type="ChEBI" id="CHEBI:30616"/>
    </ligand>
</feature>
<evidence type="ECO:0000256" key="7">
    <source>
        <dbReference type="ARBA" id="ARBA00022842"/>
    </source>
</evidence>
<reference evidence="13 14" key="1">
    <citation type="submission" date="2020-08" db="EMBL/GenBank/DDBJ databases">
        <title>Sequencing the genomes of 1000 actinobacteria strains.</title>
        <authorList>
            <person name="Klenk H.-P."/>
        </authorList>
    </citation>
    <scope>NUCLEOTIDE SEQUENCE [LARGE SCALE GENOMIC DNA]</scope>
    <source>
        <strain evidence="13 14">DSM 43675</strain>
    </source>
</reference>
<feature type="region of interest" description="Disordered" evidence="9">
    <location>
        <begin position="786"/>
        <end position="807"/>
    </location>
</feature>
<dbReference type="NCBIfam" id="NF002290">
    <property type="entry name" value="PRK01213.1"/>
    <property type="match status" value="1"/>
</dbReference>
<feature type="domain" description="PurM-like N-terminal" evidence="10">
    <location>
        <begin position="478"/>
        <end position="593"/>
    </location>
</feature>
<protein>
    <recommendedName>
        <fullName evidence="8">Phosphoribosylformylglycinamidine synthase subunit PurL</fullName>
        <shortName evidence="8">FGAM synthase</shortName>
        <ecNumber evidence="8">6.3.5.3</ecNumber>
    </recommendedName>
    <alternativeName>
        <fullName evidence="8">Formylglycinamide ribonucleotide amidotransferase subunit II</fullName>
        <shortName evidence="8">FGAR amidotransferase II</shortName>
        <shortName evidence="8">FGAR-AT II</shortName>
    </alternativeName>
    <alternativeName>
        <fullName evidence="8">Glutamine amidotransferase PurL</fullName>
    </alternativeName>
    <alternativeName>
        <fullName evidence="8">Phosphoribosylformylglycinamidine synthase subunit II</fullName>
    </alternativeName>
</protein>
<keyword evidence="5 8" id="KW-0658">Purine biosynthesis</keyword>
<dbReference type="Proteomes" id="UP000546324">
    <property type="component" value="Unassembled WGS sequence"/>
</dbReference>
<feature type="compositionally biased region" description="Basic and acidic residues" evidence="9">
    <location>
        <begin position="1"/>
        <end position="16"/>
    </location>
</feature>
<feature type="domain" description="PurM-like N-terminal" evidence="10">
    <location>
        <begin position="848"/>
        <end position="966"/>
    </location>
</feature>
<evidence type="ECO:0000256" key="2">
    <source>
        <dbReference type="ARBA" id="ARBA00022598"/>
    </source>
</evidence>
<dbReference type="PANTHER" id="PTHR43555:SF1">
    <property type="entry name" value="PHOSPHORIBOSYLFORMYLGLYCINAMIDINE SYNTHASE SUBUNIT PURL"/>
    <property type="match status" value="1"/>
</dbReference>
<evidence type="ECO:0000256" key="6">
    <source>
        <dbReference type="ARBA" id="ARBA00022840"/>
    </source>
</evidence>
<comment type="pathway">
    <text evidence="8">Purine metabolism; IMP biosynthesis via de novo pathway; 5-amino-1-(5-phospho-D-ribosyl)imidazole from N(2)-formyl-N(1)-(5-phospho-D-ribosyl)glycinamide: step 1/2.</text>
</comment>
<dbReference type="UniPathway" id="UPA00074">
    <property type="reaction ID" value="UER00128"/>
</dbReference>
<evidence type="ECO:0000256" key="9">
    <source>
        <dbReference type="SAM" id="MobiDB-lite"/>
    </source>
</evidence>
<feature type="compositionally biased region" description="Basic and acidic residues" evidence="9">
    <location>
        <begin position="101"/>
        <end position="112"/>
    </location>
</feature>
<keyword evidence="1 8" id="KW-0963">Cytoplasm</keyword>
<comment type="function">
    <text evidence="8">Part of the phosphoribosylformylglycinamidine synthase complex involved in the purines biosynthetic pathway. Catalyzes the ATP-dependent conversion of formylglycinamide ribonucleotide (FGAR) and glutamine to yield formylglycinamidine ribonucleotide (FGAM) and glutamate. The FGAM synthase complex is composed of three subunits. PurQ produces an ammonia molecule by converting glutamine to glutamate. PurL transfers the ammonia molecule to FGAR to form FGAM in an ATP-dependent manner. PurS interacts with PurQ and PurL and is thought to assist in the transfer of the ammonia molecule from PurQ to PurL.</text>
</comment>
<comment type="catalytic activity">
    <reaction evidence="8">
        <text>N(2)-formyl-N(1)-(5-phospho-beta-D-ribosyl)glycinamide + L-glutamine + ATP + H2O = 2-formamido-N(1)-(5-O-phospho-beta-D-ribosyl)acetamidine + L-glutamate + ADP + phosphate + H(+)</text>
        <dbReference type="Rhea" id="RHEA:17129"/>
        <dbReference type="ChEBI" id="CHEBI:15377"/>
        <dbReference type="ChEBI" id="CHEBI:15378"/>
        <dbReference type="ChEBI" id="CHEBI:29985"/>
        <dbReference type="ChEBI" id="CHEBI:30616"/>
        <dbReference type="ChEBI" id="CHEBI:43474"/>
        <dbReference type="ChEBI" id="CHEBI:58359"/>
        <dbReference type="ChEBI" id="CHEBI:147286"/>
        <dbReference type="ChEBI" id="CHEBI:147287"/>
        <dbReference type="ChEBI" id="CHEBI:456216"/>
        <dbReference type="EC" id="6.3.5.3"/>
    </reaction>
</comment>
<keyword evidence="3 8" id="KW-0479">Metal-binding</keyword>
<dbReference type="Pfam" id="PF00586">
    <property type="entry name" value="AIRS"/>
    <property type="match status" value="2"/>
</dbReference>
<feature type="binding site" evidence="8">
    <location>
        <position position="521"/>
    </location>
    <ligand>
        <name>Mg(2+)</name>
        <dbReference type="ChEBI" id="CHEBI:18420"/>
        <label>2</label>
    </ligand>
</feature>
<feature type="binding site" evidence="8">
    <location>
        <position position="453"/>
    </location>
    <ligand>
        <name>ATP</name>
        <dbReference type="ChEBI" id="CHEBI:30616"/>
    </ligand>
</feature>
<dbReference type="InterPro" id="IPR041609">
    <property type="entry name" value="PurL_linker"/>
</dbReference>
<feature type="region of interest" description="Disordered" evidence="9">
    <location>
        <begin position="1"/>
        <end position="392"/>
    </location>
</feature>
<dbReference type="GO" id="GO:0004642">
    <property type="term" value="F:phosphoribosylformylglycinamidine synthase activity"/>
    <property type="evidence" value="ECO:0007669"/>
    <property type="project" value="UniProtKB-UniRule"/>
</dbReference>
<dbReference type="FunFam" id="3.30.1330.10:FF:000004">
    <property type="entry name" value="Phosphoribosylformylglycinamidine synthase subunit PurL"/>
    <property type="match status" value="1"/>
</dbReference>
<dbReference type="SUPFAM" id="SSF55326">
    <property type="entry name" value="PurM N-terminal domain-like"/>
    <property type="match status" value="2"/>
</dbReference>
<dbReference type="InterPro" id="IPR010918">
    <property type="entry name" value="PurM-like_C_dom"/>
</dbReference>
<evidence type="ECO:0000256" key="3">
    <source>
        <dbReference type="ARBA" id="ARBA00022723"/>
    </source>
</evidence>
<organism evidence="13 14">
    <name type="scientific">Actinomadura coerulea</name>
    <dbReference type="NCBI Taxonomy" id="46159"/>
    <lineage>
        <taxon>Bacteria</taxon>
        <taxon>Bacillati</taxon>
        <taxon>Actinomycetota</taxon>
        <taxon>Actinomycetes</taxon>
        <taxon>Streptosporangiales</taxon>
        <taxon>Thermomonosporaceae</taxon>
        <taxon>Actinomadura</taxon>
    </lineage>
</organism>
<feature type="domain" description="PurM-like C-terminal" evidence="11">
    <location>
        <begin position="981"/>
        <end position="1114"/>
    </location>
</feature>
<accession>A0A7X0L1Z5</accession>
<feature type="binding site" evidence="8">
    <location>
        <position position="645"/>
    </location>
    <ligand>
        <name>substrate</name>
    </ligand>
</feature>
<feature type="binding site" evidence="8">
    <location>
        <position position="942"/>
    </location>
    <ligand>
        <name>ATP</name>
        <dbReference type="ChEBI" id="CHEBI:30616"/>
    </ligand>
</feature>
<dbReference type="Pfam" id="PF02769">
    <property type="entry name" value="AIRS_C"/>
    <property type="match status" value="2"/>
</dbReference>
<comment type="caution">
    <text evidence="13">The sequence shown here is derived from an EMBL/GenBank/DDBJ whole genome shotgun (WGS) entry which is preliminary data.</text>
</comment>
<dbReference type="NCBIfam" id="TIGR01736">
    <property type="entry name" value="FGAM_synth_II"/>
    <property type="match status" value="1"/>
</dbReference>
<evidence type="ECO:0000256" key="4">
    <source>
        <dbReference type="ARBA" id="ARBA00022741"/>
    </source>
</evidence>
<keyword evidence="14" id="KW-1185">Reference proteome</keyword>
<dbReference type="InterPro" id="IPR010074">
    <property type="entry name" value="PRibForGlyAmidine_synth_PurL"/>
</dbReference>
<evidence type="ECO:0000259" key="10">
    <source>
        <dbReference type="Pfam" id="PF00586"/>
    </source>
</evidence>